<evidence type="ECO:0000313" key="4">
    <source>
        <dbReference type="Proteomes" id="UP000176005"/>
    </source>
</evidence>
<protein>
    <recommendedName>
        <fullName evidence="5">Peptidase</fullName>
    </recommendedName>
</protein>
<feature type="transmembrane region" description="Helical" evidence="2">
    <location>
        <begin position="137"/>
        <end position="155"/>
    </location>
</feature>
<keyword evidence="2" id="KW-0472">Membrane</keyword>
<evidence type="ECO:0000256" key="1">
    <source>
        <dbReference type="SAM" id="MobiDB-lite"/>
    </source>
</evidence>
<feature type="transmembrane region" description="Helical" evidence="2">
    <location>
        <begin position="85"/>
        <end position="104"/>
    </location>
</feature>
<evidence type="ECO:0000256" key="2">
    <source>
        <dbReference type="SAM" id="Phobius"/>
    </source>
</evidence>
<sequence length="422" mass="44403">MKFIHNAAYRIKKYAAGDLSKLKGNGTSPVNFRFPPSPLGPGRALLDATGLLLVLCPSVAGSVLTFARLCGGPLAADAPATVATALQPIPAIAVWAWLNSLLLFRRAAGPVLAAALIVGAAAMAGVTSYGAVVQHLMLDQVALIVGLPWLVLEVCRRHGVGLRAYGVAPPDAREQRQQAWAIAETSAGLCILTGAGATALTLLLGLWQDAPVLRQTQTDLLGLSDPLPLAAGVLLSAGVMEDVILITGVTAVLTTARRPAWQIYTLVAAADICMHLYLGLPGLLMGINAALRAWLYRTYGRVTPLILGHLAVDVVGLAITPLPFVLKAMTIAAVIFAFGGIERLYVPKSQRHAAADAPGAPPATAAQDRIDDAIELYRRALDDELGPRLPGTELYRRALKTAEPGEADGIRTPSTDHTPHER</sequence>
<reference evidence="3 4" key="1">
    <citation type="journal article" date="2016" name="Front. Microbiol.">
        <title>Comparative Genomics Analysis of Streptomyces Species Reveals Their Adaptation to the Marine Environment and Their Diversity at the Genomic Level.</title>
        <authorList>
            <person name="Tian X."/>
            <person name="Zhang Z."/>
            <person name="Yang T."/>
            <person name="Chen M."/>
            <person name="Li J."/>
            <person name="Chen F."/>
            <person name="Yang J."/>
            <person name="Li W."/>
            <person name="Zhang B."/>
            <person name="Zhang Z."/>
            <person name="Wu J."/>
            <person name="Zhang C."/>
            <person name="Long L."/>
            <person name="Xiao J."/>
        </authorList>
    </citation>
    <scope>NUCLEOTIDE SEQUENCE [LARGE SCALE GENOMIC DNA]</scope>
    <source>
        <strain evidence="3 4">SCSIO 10429</strain>
    </source>
</reference>
<comment type="caution">
    <text evidence="3">The sequence shown here is derived from an EMBL/GenBank/DDBJ whole genome shotgun (WGS) entry which is preliminary data.</text>
</comment>
<accession>A0A1E7LA75</accession>
<gene>
    <name evidence="3" type="ORF">AN218_05690</name>
</gene>
<dbReference type="AlphaFoldDB" id="A0A1E7LA75"/>
<feature type="region of interest" description="Disordered" evidence="1">
    <location>
        <begin position="397"/>
        <end position="422"/>
    </location>
</feature>
<feature type="transmembrane region" description="Helical" evidence="2">
    <location>
        <begin position="186"/>
        <end position="207"/>
    </location>
</feature>
<feature type="transmembrane region" description="Helical" evidence="2">
    <location>
        <begin position="315"/>
        <end position="341"/>
    </location>
</feature>
<proteinExistence type="predicted"/>
<dbReference type="Proteomes" id="UP000176005">
    <property type="component" value="Unassembled WGS sequence"/>
</dbReference>
<name>A0A1E7LA75_9ACTN</name>
<feature type="transmembrane region" description="Helical" evidence="2">
    <location>
        <begin position="111"/>
        <end position="131"/>
    </location>
</feature>
<evidence type="ECO:0000313" key="3">
    <source>
        <dbReference type="EMBL" id="OEV13001.1"/>
    </source>
</evidence>
<evidence type="ECO:0008006" key="5">
    <source>
        <dbReference type="Google" id="ProtNLM"/>
    </source>
</evidence>
<feature type="transmembrane region" description="Helical" evidence="2">
    <location>
        <begin position="274"/>
        <end position="295"/>
    </location>
</feature>
<feature type="transmembrane region" description="Helical" evidence="2">
    <location>
        <begin position="227"/>
        <end position="253"/>
    </location>
</feature>
<keyword evidence="4" id="KW-1185">Reference proteome</keyword>
<dbReference type="RefSeq" id="WP_171908611.1">
    <property type="nucleotide sequence ID" value="NZ_LJGW01000107.1"/>
</dbReference>
<organism evidence="3 4">
    <name type="scientific">Streptomyces nanshensis</name>
    <dbReference type="NCBI Taxonomy" id="518642"/>
    <lineage>
        <taxon>Bacteria</taxon>
        <taxon>Bacillati</taxon>
        <taxon>Actinomycetota</taxon>
        <taxon>Actinomycetes</taxon>
        <taxon>Kitasatosporales</taxon>
        <taxon>Streptomycetaceae</taxon>
        <taxon>Streptomyces</taxon>
    </lineage>
</organism>
<keyword evidence="2" id="KW-1133">Transmembrane helix</keyword>
<feature type="transmembrane region" description="Helical" evidence="2">
    <location>
        <begin position="44"/>
        <end position="65"/>
    </location>
</feature>
<dbReference type="EMBL" id="LJGW01000107">
    <property type="protein sequence ID" value="OEV13001.1"/>
    <property type="molecule type" value="Genomic_DNA"/>
</dbReference>
<keyword evidence="2" id="KW-0812">Transmembrane</keyword>